<accession>A0A2W2C002</accession>
<evidence type="ECO:0000313" key="3">
    <source>
        <dbReference type="EMBL" id="PZF86044.1"/>
    </source>
</evidence>
<dbReference type="Gene3D" id="3.40.50.450">
    <property type="match status" value="1"/>
</dbReference>
<feature type="domain" description="Smf/DprA SLOG" evidence="2">
    <location>
        <begin position="81"/>
        <end position="293"/>
    </location>
</feature>
<evidence type="ECO:0000259" key="2">
    <source>
        <dbReference type="Pfam" id="PF02481"/>
    </source>
</evidence>
<dbReference type="InterPro" id="IPR057666">
    <property type="entry name" value="DrpA_SLOG"/>
</dbReference>
<dbReference type="PANTHER" id="PTHR43022">
    <property type="entry name" value="PROTEIN SMF"/>
    <property type="match status" value="1"/>
</dbReference>
<evidence type="ECO:0000313" key="4">
    <source>
        <dbReference type="Proteomes" id="UP000248764"/>
    </source>
</evidence>
<dbReference type="InterPro" id="IPR003488">
    <property type="entry name" value="DprA"/>
</dbReference>
<keyword evidence="4" id="KW-1185">Reference proteome</keyword>
<evidence type="ECO:0000256" key="1">
    <source>
        <dbReference type="ARBA" id="ARBA00006525"/>
    </source>
</evidence>
<name>A0A2W2C002_9ACTN</name>
<comment type="similarity">
    <text evidence="1">Belongs to the DprA/Smf family.</text>
</comment>
<proteinExistence type="inferred from homology"/>
<dbReference type="RefSeq" id="WP_111253051.1">
    <property type="nucleotide sequence ID" value="NZ_POTW01000004.1"/>
</dbReference>
<dbReference type="Proteomes" id="UP000248764">
    <property type="component" value="Unassembled WGS sequence"/>
</dbReference>
<dbReference type="PANTHER" id="PTHR43022:SF1">
    <property type="entry name" value="PROTEIN SMF"/>
    <property type="match status" value="1"/>
</dbReference>
<sequence>MNPPIHDADHILRTVVDGDRERLARIALAMIPANAGQAIPSPEIGAAEPRLRELLFTEPHRLDAGHFHAVLTATADHDLDVIIPGDELWPTGLSQLHDAQPVALWARGNTDLLTRAIATRIVLTGSRAASHYGERVASDIAHDLAKSGYVVTTGGQFGIDAAALRAASGVDAPSIAVLPSGLDQPHPAAHGPLFDRVAGSGGLLLTEAPPDARATRAAHARRGRIMAALAGTTVIVEAALRSGVLPIAQQAIALWRIVGAVPGPVTSATSAGCHRLIRDGDTHLITSADDIIDIIDDPKS</sequence>
<organism evidence="3 4">
    <name type="scientific">Jiangella anatolica</name>
    <dbReference type="NCBI Taxonomy" id="2670374"/>
    <lineage>
        <taxon>Bacteria</taxon>
        <taxon>Bacillati</taxon>
        <taxon>Actinomycetota</taxon>
        <taxon>Actinomycetes</taxon>
        <taxon>Jiangellales</taxon>
        <taxon>Jiangellaceae</taxon>
        <taxon>Jiangella</taxon>
    </lineage>
</organism>
<dbReference type="EMBL" id="POTW01000004">
    <property type="protein sequence ID" value="PZF86044.1"/>
    <property type="molecule type" value="Genomic_DNA"/>
</dbReference>
<comment type="caution">
    <text evidence="3">The sequence shown here is derived from an EMBL/GenBank/DDBJ whole genome shotgun (WGS) entry which is preliminary data.</text>
</comment>
<dbReference type="AlphaFoldDB" id="A0A2W2C002"/>
<reference evidence="3 4" key="1">
    <citation type="submission" date="2018-01" db="EMBL/GenBank/DDBJ databases">
        <title>Draft genome sequence of Jiangella sp. GTF31.</title>
        <authorList>
            <person name="Sahin N."/>
            <person name="Ay H."/>
            <person name="Saygin H."/>
        </authorList>
    </citation>
    <scope>NUCLEOTIDE SEQUENCE [LARGE SCALE GENOMIC DNA]</scope>
    <source>
        <strain evidence="3 4">GTF31</strain>
    </source>
</reference>
<gene>
    <name evidence="3" type="ORF">C1I92_02325</name>
</gene>
<dbReference type="GO" id="GO:0009294">
    <property type="term" value="P:DNA-mediated transformation"/>
    <property type="evidence" value="ECO:0007669"/>
    <property type="project" value="InterPro"/>
</dbReference>
<dbReference type="Pfam" id="PF02481">
    <property type="entry name" value="DNA_processg_A"/>
    <property type="match status" value="1"/>
</dbReference>
<protein>
    <submittedName>
        <fullName evidence="3">DNA processing protein DprA</fullName>
    </submittedName>
</protein>
<dbReference type="SUPFAM" id="SSF102405">
    <property type="entry name" value="MCP/YpsA-like"/>
    <property type="match status" value="1"/>
</dbReference>